<keyword evidence="10" id="KW-1185">Reference proteome</keyword>
<feature type="repeat" description="WD" evidence="7">
    <location>
        <begin position="509"/>
        <end position="538"/>
    </location>
</feature>
<dbReference type="PANTHER" id="PTHR18359">
    <property type="entry name" value="WD-REPEAT PROTEIN-RELATED"/>
    <property type="match status" value="1"/>
</dbReference>
<dbReference type="Gene3D" id="2.130.10.10">
    <property type="entry name" value="YVTN repeat-like/Quinoprotein amine dehydrogenase"/>
    <property type="match status" value="1"/>
</dbReference>
<comment type="subcellular location">
    <subcellularLocation>
        <location evidence="1">Nucleus</location>
        <location evidence="1">Nucleolus</location>
    </subcellularLocation>
</comment>
<dbReference type="EMBL" id="CP138894">
    <property type="protein sequence ID" value="WPK23688.1"/>
    <property type="molecule type" value="Genomic_DNA"/>
</dbReference>
<name>A0AAX4H5F9_9ASCO</name>
<dbReference type="GO" id="GO:0034388">
    <property type="term" value="C:Pwp2p-containing subcomplex of 90S preribosome"/>
    <property type="evidence" value="ECO:0007669"/>
    <property type="project" value="TreeGrafter"/>
</dbReference>
<dbReference type="GO" id="GO:0032040">
    <property type="term" value="C:small-subunit processome"/>
    <property type="evidence" value="ECO:0007669"/>
    <property type="project" value="TreeGrafter"/>
</dbReference>
<evidence type="ECO:0000256" key="8">
    <source>
        <dbReference type="SAM" id="MobiDB-lite"/>
    </source>
</evidence>
<dbReference type="GO" id="GO:0006364">
    <property type="term" value="P:rRNA processing"/>
    <property type="evidence" value="ECO:0007669"/>
    <property type="project" value="UniProtKB-KW"/>
</dbReference>
<dbReference type="PROSITE" id="PS50082">
    <property type="entry name" value="WD_REPEATS_2"/>
    <property type="match status" value="2"/>
</dbReference>
<dbReference type="InterPro" id="IPR036322">
    <property type="entry name" value="WD40_repeat_dom_sf"/>
</dbReference>
<dbReference type="PROSITE" id="PS50294">
    <property type="entry name" value="WD_REPEATS_REGION"/>
    <property type="match status" value="1"/>
</dbReference>
<evidence type="ECO:0000256" key="5">
    <source>
        <dbReference type="ARBA" id="ARBA00023242"/>
    </source>
</evidence>
<evidence type="ECO:0000256" key="2">
    <source>
        <dbReference type="ARBA" id="ARBA00022552"/>
    </source>
</evidence>
<protein>
    <recommendedName>
        <fullName evidence="11">U3 small nucleolar RNA-associated protein 18</fullName>
    </recommendedName>
</protein>
<evidence type="ECO:0000313" key="9">
    <source>
        <dbReference type="EMBL" id="WPK23688.1"/>
    </source>
</evidence>
<dbReference type="InterPro" id="IPR015943">
    <property type="entry name" value="WD40/YVTN_repeat-like_dom_sf"/>
</dbReference>
<keyword evidence="5" id="KW-0539">Nucleus</keyword>
<feature type="repeat" description="WD" evidence="7">
    <location>
        <begin position="226"/>
        <end position="260"/>
    </location>
</feature>
<comment type="similarity">
    <text evidence="6">Belongs to the WD repeat UTP18 family.</text>
</comment>
<dbReference type="RefSeq" id="XP_062876074.1">
    <property type="nucleotide sequence ID" value="XM_063020004.1"/>
</dbReference>
<proteinExistence type="inferred from homology"/>
<sequence length="538" mass="59396">MDVDEKTIPPKDEEELLLEKLVFGDEAGFEANLRKIENLYNYSDEEPEAYDDISEDDSEAELDAANDEDLFFIDESGDANTETPASGDAMDVDGESTDGVFHGEDAAWNDSDDENAAVTLDLVRTKGLRVAPSETALAGESYIARLRSQYEKIYPRPEWTETWDNADETEEADNFDDEAEEDSSVGTNTSALTALLNRTTTFSKKTTKLLPPNTLNILRLKDANIARRARSGIQSMAFHPSHPLLLTGGFDRTLRIYHIDGKANRFVSLVHFRDMPITTCLFVSGQDSNLVYAAGRRRYMHRWDIATGEVEKILRMYGQDKLQKSFEYFKISPKGTTIALRGESGWVNTVSGTTGQFVKGYKVDGHVADFAYTHDESTLIVANNSGTIWEFDCTSASTSAIRKWTDVGAVAVSKIALGGAGDRWLAVGTKSGIVNLFDRLSCYTIGDQPKPFKEVGNLVTEVTGLTFAPDGQILCISSLQKKDALKLVHLPLGTVFANWPTSGTPLGRVTIAEFSPDNQMLAIGSDNGKITLWRLNHY</sequence>
<dbReference type="SUPFAM" id="SSF50978">
    <property type="entry name" value="WD40 repeat-like"/>
    <property type="match status" value="1"/>
</dbReference>
<dbReference type="Proteomes" id="UP001338582">
    <property type="component" value="Chromosome 1"/>
</dbReference>
<feature type="region of interest" description="Disordered" evidence="8">
    <location>
        <begin position="164"/>
        <end position="186"/>
    </location>
</feature>
<dbReference type="InterPro" id="IPR001680">
    <property type="entry name" value="WD40_rpt"/>
</dbReference>
<evidence type="ECO:0000313" key="10">
    <source>
        <dbReference type="Proteomes" id="UP001338582"/>
    </source>
</evidence>
<keyword evidence="4" id="KW-0677">Repeat</keyword>
<evidence type="ECO:0000256" key="4">
    <source>
        <dbReference type="ARBA" id="ARBA00022737"/>
    </source>
</evidence>
<dbReference type="GeneID" id="88171998"/>
<accession>A0AAX4H5F9</accession>
<evidence type="ECO:0000256" key="7">
    <source>
        <dbReference type="PROSITE-ProRule" id="PRU00221"/>
    </source>
</evidence>
<reference evidence="9 10" key="1">
    <citation type="submission" date="2023-10" db="EMBL/GenBank/DDBJ databases">
        <title>Draft Genome Sequence of Candida saopaulonensis from a very Premature Infant with Sepsis.</title>
        <authorList>
            <person name="Ning Y."/>
            <person name="Dai R."/>
            <person name="Xiao M."/>
            <person name="Xu Y."/>
            <person name="Yan Q."/>
            <person name="Zhang L."/>
        </authorList>
    </citation>
    <scope>NUCLEOTIDE SEQUENCE [LARGE SCALE GENOMIC DNA]</scope>
    <source>
        <strain evidence="9 10">19XY460</strain>
    </source>
</reference>
<organism evidence="9 10">
    <name type="scientific">Australozyma saopauloensis</name>
    <dbReference type="NCBI Taxonomy" id="291208"/>
    <lineage>
        <taxon>Eukaryota</taxon>
        <taxon>Fungi</taxon>
        <taxon>Dikarya</taxon>
        <taxon>Ascomycota</taxon>
        <taxon>Saccharomycotina</taxon>
        <taxon>Pichiomycetes</taxon>
        <taxon>Metschnikowiaceae</taxon>
        <taxon>Australozyma</taxon>
    </lineage>
</organism>
<dbReference type="Pfam" id="PF00400">
    <property type="entry name" value="WD40"/>
    <property type="match status" value="2"/>
</dbReference>
<dbReference type="SMART" id="SM00320">
    <property type="entry name" value="WD40"/>
    <property type="match status" value="5"/>
</dbReference>
<dbReference type="InterPro" id="IPR045161">
    <property type="entry name" value="Utp18"/>
</dbReference>
<evidence type="ECO:0008006" key="11">
    <source>
        <dbReference type="Google" id="ProtNLM"/>
    </source>
</evidence>
<dbReference type="PANTHER" id="PTHR18359:SF0">
    <property type="entry name" value="U3 SMALL NUCLEOLAR RNA-ASSOCIATED PROTEIN 18 HOMOLOG"/>
    <property type="match status" value="1"/>
</dbReference>
<evidence type="ECO:0000256" key="3">
    <source>
        <dbReference type="ARBA" id="ARBA00022574"/>
    </source>
</evidence>
<dbReference type="AlphaFoldDB" id="A0AAX4H5F9"/>
<gene>
    <name evidence="9" type="ORF">PUMCH_000930</name>
</gene>
<dbReference type="KEGG" id="asau:88171998"/>
<evidence type="ECO:0000256" key="1">
    <source>
        <dbReference type="ARBA" id="ARBA00004604"/>
    </source>
</evidence>
<keyword evidence="3 7" id="KW-0853">WD repeat</keyword>
<keyword evidence="2" id="KW-0698">rRNA processing</keyword>
<feature type="compositionally biased region" description="Acidic residues" evidence="8">
    <location>
        <begin position="164"/>
        <end position="183"/>
    </location>
</feature>
<evidence type="ECO:0000256" key="6">
    <source>
        <dbReference type="ARBA" id="ARBA00025767"/>
    </source>
</evidence>